<evidence type="ECO:0000256" key="1">
    <source>
        <dbReference type="SAM" id="Phobius"/>
    </source>
</evidence>
<keyword evidence="1" id="KW-0472">Membrane</keyword>
<reference evidence="2" key="1">
    <citation type="submission" date="2020-06" db="EMBL/GenBank/DDBJ databases">
        <authorList>
            <consortium name="Plant Systems Biology data submission"/>
        </authorList>
    </citation>
    <scope>NUCLEOTIDE SEQUENCE</scope>
    <source>
        <strain evidence="2">D6</strain>
    </source>
</reference>
<organism evidence="2 3">
    <name type="scientific">Seminavis robusta</name>
    <dbReference type="NCBI Taxonomy" id="568900"/>
    <lineage>
        <taxon>Eukaryota</taxon>
        <taxon>Sar</taxon>
        <taxon>Stramenopiles</taxon>
        <taxon>Ochrophyta</taxon>
        <taxon>Bacillariophyta</taxon>
        <taxon>Bacillariophyceae</taxon>
        <taxon>Bacillariophycidae</taxon>
        <taxon>Naviculales</taxon>
        <taxon>Naviculaceae</taxon>
        <taxon>Seminavis</taxon>
    </lineage>
</organism>
<protein>
    <submittedName>
        <fullName evidence="2">Uncharacterized protein</fullName>
    </submittedName>
</protein>
<feature type="transmembrane region" description="Helical" evidence="1">
    <location>
        <begin position="101"/>
        <end position="122"/>
    </location>
</feature>
<feature type="transmembrane region" description="Helical" evidence="1">
    <location>
        <begin position="198"/>
        <end position="223"/>
    </location>
</feature>
<feature type="transmembrane region" description="Helical" evidence="1">
    <location>
        <begin position="277"/>
        <end position="297"/>
    </location>
</feature>
<accession>A0A9N8F5B2</accession>
<dbReference type="AlphaFoldDB" id="A0A9N8F5B2"/>
<evidence type="ECO:0000313" key="3">
    <source>
        <dbReference type="Proteomes" id="UP001153069"/>
    </source>
</evidence>
<feature type="transmembrane region" description="Helical" evidence="1">
    <location>
        <begin position="151"/>
        <end position="178"/>
    </location>
</feature>
<name>A0A9N8F5B2_9STRA</name>
<feature type="transmembrane region" description="Helical" evidence="1">
    <location>
        <begin position="69"/>
        <end position="89"/>
    </location>
</feature>
<sequence>MQTLDAKTKKLLGQVRIDKEVQQLGCLLMVTGFPEIVQPLTWIAGLINGGKDEFGDPITVTTGLPFSTLFGYLCCVLIGVLALFVGYAAAFHNAGNKRITLAVSIFVQTAYILTVSTCMNVTRVASKGSNFDVPLGSISDQDDLPEPNAKLLASMGVIAIIAYWFGMLGSISLLLGSLQKFQEGKPEERPASYYKGRLLFYSFVLFLGGMAQLVVGAHLEWIYKLGGGPLPNGAFVKVAMLLIRYPSLAMTVGAVQIFNAIWGMLRYFGIMKPKDGGAFVCSVWFGWFVQLVLQIMVQPSILPGATAARAPPTLTAFAFGMNFMPAFLDSKAGSLPNETEIRDYYGLDPTKGDTENDTGSFVDEEQANASQRFQNVQDC</sequence>
<gene>
    <name evidence="2" type="ORF">SEMRO_3306_G346500.1</name>
</gene>
<keyword evidence="1" id="KW-0812">Transmembrane</keyword>
<feature type="transmembrane region" description="Helical" evidence="1">
    <location>
        <begin position="243"/>
        <end position="265"/>
    </location>
</feature>
<dbReference type="EMBL" id="CAICTM010003304">
    <property type="protein sequence ID" value="CAB9531179.1"/>
    <property type="molecule type" value="Genomic_DNA"/>
</dbReference>
<keyword evidence="1" id="KW-1133">Transmembrane helix</keyword>
<keyword evidence="3" id="KW-1185">Reference proteome</keyword>
<comment type="caution">
    <text evidence="2">The sequence shown here is derived from an EMBL/GenBank/DDBJ whole genome shotgun (WGS) entry which is preliminary data.</text>
</comment>
<evidence type="ECO:0000313" key="2">
    <source>
        <dbReference type="EMBL" id="CAB9531179.1"/>
    </source>
</evidence>
<dbReference type="Proteomes" id="UP001153069">
    <property type="component" value="Unassembled WGS sequence"/>
</dbReference>
<proteinExistence type="predicted"/>